<evidence type="ECO:0000313" key="2">
    <source>
        <dbReference type="Proteomes" id="UP000624041"/>
    </source>
</evidence>
<protein>
    <submittedName>
        <fullName evidence="1">Uncharacterized protein</fullName>
    </submittedName>
</protein>
<reference evidence="1" key="1">
    <citation type="journal article" date="2014" name="Int. J. Syst. Evol. Microbiol.">
        <title>Complete genome sequence of Corynebacterium casei LMG S-19264T (=DSM 44701T), isolated from a smear-ripened cheese.</title>
        <authorList>
            <consortium name="US DOE Joint Genome Institute (JGI-PGF)"/>
            <person name="Walter F."/>
            <person name="Albersmeier A."/>
            <person name="Kalinowski J."/>
            <person name="Ruckert C."/>
        </authorList>
    </citation>
    <scope>NUCLEOTIDE SEQUENCE</scope>
    <source>
        <strain evidence="1">JCM 17251</strain>
    </source>
</reference>
<comment type="caution">
    <text evidence="1">The sequence shown here is derived from an EMBL/GenBank/DDBJ whole genome shotgun (WGS) entry which is preliminary data.</text>
</comment>
<reference evidence="1" key="2">
    <citation type="submission" date="2020-09" db="EMBL/GenBank/DDBJ databases">
        <authorList>
            <person name="Sun Q."/>
            <person name="Ohkuma M."/>
        </authorList>
    </citation>
    <scope>NUCLEOTIDE SEQUENCE</scope>
    <source>
        <strain evidence="1">JCM 17251</strain>
    </source>
</reference>
<sequence length="85" mass="9989">MSKYNWHIARKDEKPTVVRHYKWITKLFAFVLRNPSMFKGAVLTVYNHGKKVVDISWDQIINLNGQGLKEGEIRKIIKKMEGESE</sequence>
<accession>A0A917Y3V6</accession>
<dbReference type="AlphaFoldDB" id="A0A917Y3V6"/>
<dbReference type="EMBL" id="BMOS01000031">
    <property type="protein sequence ID" value="GGN64471.1"/>
    <property type="molecule type" value="Genomic_DNA"/>
</dbReference>
<proteinExistence type="predicted"/>
<evidence type="ECO:0000313" key="1">
    <source>
        <dbReference type="EMBL" id="GGN64471.1"/>
    </source>
</evidence>
<organism evidence="1 2">
    <name type="scientific">Oceanobacillus indicireducens</name>
    <dbReference type="NCBI Taxonomy" id="1004261"/>
    <lineage>
        <taxon>Bacteria</taxon>
        <taxon>Bacillati</taxon>
        <taxon>Bacillota</taxon>
        <taxon>Bacilli</taxon>
        <taxon>Bacillales</taxon>
        <taxon>Bacillaceae</taxon>
        <taxon>Oceanobacillus</taxon>
    </lineage>
</organism>
<gene>
    <name evidence="1" type="ORF">GCM10007971_32400</name>
</gene>
<keyword evidence="2" id="KW-1185">Reference proteome</keyword>
<dbReference type="Proteomes" id="UP000624041">
    <property type="component" value="Unassembled WGS sequence"/>
</dbReference>
<dbReference type="RefSeq" id="WP_188858878.1">
    <property type="nucleotide sequence ID" value="NZ_BMOS01000031.1"/>
</dbReference>
<name>A0A917Y3V6_9BACI</name>